<dbReference type="InterPro" id="IPR007085">
    <property type="entry name" value="DNA/pantothenate-metab_flavo_C"/>
</dbReference>
<gene>
    <name evidence="2" type="ORF">BU057_12885</name>
</gene>
<feature type="domain" description="DNA/pantothenate metabolism flavoprotein C-terminal" evidence="1">
    <location>
        <begin position="2"/>
        <end position="214"/>
    </location>
</feature>
<dbReference type="SUPFAM" id="SSF102645">
    <property type="entry name" value="CoaB-like"/>
    <property type="match status" value="1"/>
</dbReference>
<keyword evidence="3" id="KW-1185">Reference proteome</keyword>
<accession>A0ABX5IIV8</accession>
<name>A0ABX5IIV8_9STAP</name>
<dbReference type="EMBL" id="PZFR01000147">
    <property type="protein sequence ID" value="PTI65865.1"/>
    <property type="molecule type" value="Genomic_DNA"/>
</dbReference>
<dbReference type="Proteomes" id="UP000240859">
    <property type="component" value="Unassembled WGS sequence"/>
</dbReference>
<dbReference type="InterPro" id="IPR035929">
    <property type="entry name" value="CoaB-like_sf"/>
</dbReference>
<comment type="caution">
    <text evidence="2">The sequence shown here is derived from an EMBL/GenBank/DDBJ whole genome shotgun (WGS) entry which is preliminary data.</text>
</comment>
<organism evidence="2 3">
    <name type="scientific">Staphylococcus succinus</name>
    <dbReference type="NCBI Taxonomy" id="61015"/>
    <lineage>
        <taxon>Bacteria</taxon>
        <taxon>Bacillati</taxon>
        <taxon>Bacillota</taxon>
        <taxon>Bacilli</taxon>
        <taxon>Bacillales</taxon>
        <taxon>Staphylococcaceae</taxon>
        <taxon>Staphylococcus</taxon>
    </lineage>
</organism>
<reference evidence="2 3" key="1">
    <citation type="journal article" date="2016" name="Front. Microbiol.">
        <title>Comprehensive Phylogenetic Analysis of Bovine Non-aureus Staphylococci Species Based on Whole-Genome Sequencing.</title>
        <authorList>
            <person name="Naushad S."/>
            <person name="Barkema H.W."/>
            <person name="Luby C."/>
            <person name="Condas L.A."/>
            <person name="Nobrega D.B."/>
            <person name="Carson D.A."/>
            <person name="De Buck J."/>
        </authorList>
    </citation>
    <scope>NUCLEOTIDE SEQUENCE [LARGE SCALE GENOMIC DNA]</scope>
    <source>
        <strain evidence="2 3">SNUC 1084</strain>
    </source>
</reference>
<dbReference type="Gene3D" id="3.40.50.10300">
    <property type="entry name" value="CoaB-like"/>
    <property type="match status" value="1"/>
</dbReference>
<evidence type="ECO:0000259" key="1">
    <source>
        <dbReference type="Pfam" id="PF04127"/>
    </source>
</evidence>
<proteinExistence type="predicted"/>
<dbReference type="RefSeq" id="WP_107601402.1">
    <property type="nucleotide sequence ID" value="NZ_PZFR01000147.1"/>
</dbReference>
<sequence>MKNILIITGGCIEKWDDVRGHTNLATGSIGTYLSNELSNYDFNIYYLSGYTSKQPNPLDNIKDKQTFLGIVDLRDKAKAIILQHDIDIVIMSAAGSDWIFDYIEDKETGEILDNNNKISSDIVPVVHLKKAPKVLKLFKEWKKDLFVVGFKLETEDIIERALKRMKSSDVDVMIANHANSLQNHGVHHHIITRENDVIEAHNKKETAQQLSKLLNEKFNS</sequence>
<dbReference type="Pfam" id="PF04127">
    <property type="entry name" value="DFP"/>
    <property type="match status" value="1"/>
</dbReference>
<evidence type="ECO:0000313" key="3">
    <source>
        <dbReference type="Proteomes" id="UP000240859"/>
    </source>
</evidence>
<evidence type="ECO:0000313" key="2">
    <source>
        <dbReference type="EMBL" id="PTI65865.1"/>
    </source>
</evidence>
<protein>
    <recommendedName>
        <fullName evidence="1">DNA/pantothenate metabolism flavoprotein C-terminal domain-containing protein</fullName>
    </recommendedName>
</protein>